<organism evidence="3">
    <name type="scientific">Chlorella variabilis</name>
    <name type="common">Green alga</name>
    <dbReference type="NCBI Taxonomy" id="554065"/>
    <lineage>
        <taxon>Eukaryota</taxon>
        <taxon>Viridiplantae</taxon>
        <taxon>Chlorophyta</taxon>
        <taxon>core chlorophytes</taxon>
        <taxon>Trebouxiophyceae</taxon>
        <taxon>Chlorellales</taxon>
        <taxon>Chlorellaceae</taxon>
        <taxon>Chlorella clade</taxon>
        <taxon>Chlorella</taxon>
    </lineage>
</organism>
<gene>
    <name evidence="2" type="ORF">CHLNCDRAFT_133489</name>
</gene>
<accession>E1Z377</accession>
<name>E1Z377_CHLVA</name>
<keyword evidence="3" id="KW-1185">Reference proteome</keyword>
<evidence type="ECO:0000313" key="2">
    <source>
        <dbReference type="EMBL" id="EFN60124.1"/>
    </source>
</evidence>
<feature type="region of interest" description="Disordered" evidence="1">
    <location>
        <begin position="256"/>
        <end position="276"/>
    </location>
</feature>
<reference evidence="2 3" key="1">
    <citation type="journal article" date="2010" name="Plant Cell">
        <title>The Chlorella variabilis NC64A genome reveals adaptation to photosymbiosis, coevolution with viruses, and cryptic sex.</title>
        <authorList>
            <person name="Blanc G."/>
            <person name="Duncan G."/>
            <person name="Agarkova I."/>
            <person name="Borodovsky M."/>
            <person name="Gurnon J."/>
            <person name="Kuo A."/>
            <person name="Lindquist E."/>
            <person name="Lucas S."/>
            <person name="Pangilinan J."/>
            <person name="Polle J."/>
            <person name="Salamov A."/>
            <person name="Terry A."/>
            <person name="Yamada T."/>
            <person name="Dunigan D.D."/>
            <person name="Grigoriev I.V."/>
            <person name="Claverie J.M."/>
            <person name="Van Etten J.L."/>
        </authorList>
    </citation>
    <scope>NUCLEOTIDE SEQUENCE [LARGE SCALE GENOMIC DNA]</scope>
    <source>
        <strain evidence="2 3">NC64A</strain>
    </source>
</reference>
<dbReference type="EMBL" id="GL433835">
    <property type="protein sequence ID" value="EFN60124.1"/>
    <property type="molecule type" value="Genomic_DNA"/>
</dbReference>
<evidence type="ECO:0000313" key="3">
    <source>
        <dbReference type="Proteomes" id="UP000008141"/>
    </source>
</evidence>
<dbReference type="KEGG" id="cvr:CHLNCDRAFT_133489"/>
<proteinExistence type="predicted"/>
<dbReference type="OrthoDB" id="608866at2759"/>
<feature type="region of interest" description="Disordered" evidence="1">
    <location>
        <begin position="1"/>
        <end position="26"/>
    </location>
</feature>
<dbReference type="RefSeq" id="XP_005852226.1">
    <property type="nucleotide sequence ID" value="XM_005852164.1"/>
</dbReference>
<dbReference type="GeneID" id="17359534"/>
<sequence>MASEHANLFQQPPVPLEAGPELPVQPAEPLTPQALEVLAEKDAALYDQHLRIMRFDDALAEVASRRGLLMRFHIKSSRTHHVQPDLVVEAPECMTVEYLKRRVVKAKLQRGDKLMSTTRFLLRKRFAGASGGEVAHGMEELPSATPAGDEVFLFHLGYRAPGPYELYIATAAQTSDLEQQEAMLASLKTHAQKQQQNWQQAAATSMAAQPAEVVDCKDKWRNIVKLACAGKQARSADLTEEQRQIVSSIVFRSNGAVNSTPASQTAPGDSPPQQQQ</sequence>
<evidence type="ECO:0000256" key="1">
    <source>
        <dbReference type="SAM" id="MobiDB-lite"/>
    </source>
</evidence>
<protein>
    <submittedName>
        <fullName evidence="2">Uncharacterized protein</fullName>
    </submittedName>
</protein>
<dbReference type="InParanoid" id="E1Z377"/>
<dbReference type="AlphaFoldDB" id="E1Z377"/>
<dbReference type="Proteomes" id="UP000008141">
    <property type="component" value="Unassembled WGS sequence"/>
</dbReference>